<name>A0AAJ5QY73_9ENTR</name>
<keyword evidence="2" id="KW-1185">Reference proteome</keyword>
<dbReference type="Proteomes" id="UP001210130">
    <property type="component" value="Chromosome"/>
</dbReference>
<organism evidence="1 2">
    <name type="scientific">Klebsiella electrica</name>
    <dbReference type="NCBI Taxonomy" id="1259973"/>
    <lineage>
        <taxon>Bacteria</taxon>
        <taxon>Pseudomonadati</taxon>
        <taxon>Pseudomonadota</taxon>
        <taxon>Gammaproteobacteria</taxon>
        <taxon>Enterobacterales</taxon>
        <taxon>Enterobacteriaceae</taxon>
        <taxon>Klebsiella/Raoultella group</taxon>
        <taxon>Klebsiella</taxon>
    </lineage>
</organism>
<evidence type="ECO:0000313" key="1">
    <source>
        <dbReference type="EMBL" id="WBW63309.1"/>
    </source>
</evidence>
<evidence type="ECO:0000313" key="2">
    <source>
        <dbReference type="Proteomes" id="UP001210130"/>
    </source>
</evidence>
<dbReference type="RefSeq" id="WP_271207552.1">
    <property type="nucleotide sequence ID" value="NZ_CP112887.1"/>
</dbReference>
<accession>A0AAJ5QY73</accession>
<proteinExistence type="predicted"/>
<reference evidence="1 2" key="1">
    <citation type="journal article" date="2023" name="Microbiol. Resour. Announc.">
        <title>Complete Genome Sequence of the First Colistin-Resistant Raoultella electrica Strain.</title>
        <authorList>
            <person name="Aldeia C."/>
            <person name="Campos-Madueno E.I."/>
            <person name="Sendi P."/>
            <person name="Endimiani A."/>
        </authorList>
    </citation>
    <scope>NUCLEOTIDE SEQUENCE [LARGE SCALE GENOMIC DNA]</scope>
    <source>
        <strain evidence="1 2">S2-IND-01-C</strain>
    </source>
</reference>
<gene>
    <name evidence="1" type="ORF">OR613_10620</name>
</gene>
<dbReference type="EMBL" id="CP112887">
    <property type="protein sequence ID" value="WBW63309.1"/>
    <property type="molecule type" value="Genomic_DNA"/>
</dbReference>
<dbReference type="AlphaFoldDB" id="A0AAJ5QY73"/>
<sequence>MPLTDYIAAYFGGNKAAFARHMDKTPQQVTKWVNGGWIVVNHMLYSPRGTVPENVSGGGSAGN</sequence>
<protein>
    <submittedName>
        <fullName evidence="1">Uncharacterized protein</fullName>
    </submittedName>
</protein>